<evidence type="ECO:0000313" key="2">
    <source>
        <dbReference type="EMBL" id="GIX69012.1"/>
    </source>
</evidence>
<keyword evidence="3" id="KW-1185">Reference proteome</keyword>
<organism evidence="2 3">
    <name type="scientific">Caerostris extrusa</name>
    <name type="common">Bark spider</name>
    <name type="synonym">Caerostris bankana</name>
    <dbReference type="NCBI Taxonomy" id="172846"/>
    <lineage>
        <taxon>Eukaryota</taxon>
        <taxon>Metazoa</taxon>
        <taxon>Ecdysozoa</taxon>
        <taxon>Arthropoda</taxon>
        <taxon>Chelicerata</taxon>
        <taxon>Arachnida</taxon>
        <taxon>Araneae</taxon>
        <taxon>Araneomorphae</taxon>
        <taxon>Entelegynae</taxon>
        <taxon>Araneoidea</taxon>
        <taxon>Araneidae</taxon>
        <taxon>Caerostris</taxon>
    </lineage>
</organism>
<comment type="caution">
    <text evidence="2">The sequence shown here is derived from an EMBL/GenBank/DDBJ whole genome shotgun (WGS) entry which is preliminary data.</text>
</comment>
<dbReference type="EMBL" id="BPLR01019541">
    <property type="protein sequence ID" value="GIX69012.1"/>
    <property type="molecule type" value="Genomic_DNA"/>
</dbReference>
<gene>
    <name evidence="2" type="ORF">CEXT_802991</name>
</gene>
<evidence type="ECO:0000313" key="3">
    <source>
        <dbReference type="Proteomes" id="UP001054945"/>
    </source>
</evidence>
<reference evidence="2 3" key="1">
    <citation type="submission" date="2021-06" db="EMBL/GenBank/DDBJ databases">
        <title>Caerostris extrusa draft genome.</title>
        <authorList>
            <person name="Kono N."/>
            <person name="Arakawa K."/>
        </authorList>
    </citation>
    <scope>NUCLEOTIDE SEQUENCE [LARGE SCALE GENOMIC DNA]</scope>
</reference>
<sequence length="86" mass="8937">MAMLPAKAPPSLTPQAASSDMRWDVRPPLLFMEAVLHSKAPPPLTPSAASSDMRGCPTTLIIHGGGVLDVSEGAHAGNDFEFNAAL</sequence>
<dbReference type="AlphaFoldDB" id="A0AAV4MBA3"/>
<feature type="region of interest" description="Disordered" evidence="1">
    <location>
        <begin position="1"/>
        <end position="20"/>
    </location>
</feature>
<evidence type="ECO:0000256" key="1">
    <source>
        <dbReference type="SAM" id="MobiDB-lite"/>
    </source>
</evidence>
<name>A0AAV4MBA3_CAEEX</name>
<protein>
    <submittedName>
        <fullName evidence="2">Uncharacterized protein</fullName>
    </submittedName>
</protein>
<dbReference type="Proteomes" id="UP001054945">
    <property type="component" value="Unassembled WGS sequence"/>
</dbReference>
<accession>A0AAV4MBA3</accession>
<proteinExistence type="predicted"/>